<dbReference type="Pfam" id="PF11817">
    <property type="entry name" value="Foie-gras_1"/>
    <property type="match status" value="1"/>
</dbReference>
<feature type="domain" description="Trafficking protein particle complex subunit 11" evidence="2">
    <location>
        <begin position="346"/>
        <end position="613"/>
    </location>
</feature>
<dbReference type="STRING" id="1054147.F4QBU9"/>
<dbReference type="RefSeq" id="XP_004351195.1">
    <property type="nucleotide sequence ID" value="XM_004351143.1"/>
</dbReference>
<dbReference type="PANTHER" id="PTHR14374:SF0">
    <property type="entry name" value="TRAFFICKING PROTEIN PARTICLE COMPLEX SUBUNIT 11"/>
    <property type="match status" value="1"/>
</dbReference>
<evidence type="ECO:0000259" key="2">
    <source>
        <dbReference type="Pfam" id="PF11817"/>
    </source>
</evidence>
<gene>
    <name evidence="3" type="ORF">DFA_10945</name>
</gene>
<sequence>MNELPEELVTLPIPLVGLIGISNLHFYIEKNISTRSIVDFQRLHPVSPIATSSQQQQSHISLDPLSPKLVSADTPISSSPSNQSRIEQQLNNDLLISTPNNSGSPALQQQQHSQSQSSSPNSSTTNTVSGWRVQLLQPPIIKVVSIEVGGLTNKKEKKPNHSESFIPQGVIKANWIHKHTASLPSVVSLFLQWPEDKSPKSHDALLSQIDAVKANIKQRNVKLMIVIVTNSSNVDVYDERFSMIRRRADIDPKYIIFLNKSEMKIFVKKWEKLALELTDLHYKEECQSSKSQIAKSTHPFLVIRYHFKIAFYSEFRNDMNSSLKYYTFAYNSLKDWKPNNDPRGSRFEELRMIASFLNFKICKFYLWSNNSNEALQQFERHIRLFKIYHGPDEKQFGHYQWIAREYQIFAELLEMCTNTNRNAIPGGSIFYYQTAAKYTEERRKYFKWVSDKYSNSTSVQKFKDSKPRFNLTTGCIYIGQPPPDLSHPLDHSTPAMVGVLHDDEMDDFYRSISIELQTNYTNLIVDLLGRAFEQATIHRNTRIISFIESLIANEYFIDHQYDMALQYFNHNALTYRREKWWMLLTYTLSMCLKCVHNLNQPTSYIGYAMDLLSPDLTNSKKERSIIQQFLLYVLVDSSKLSPPISLTAPLDVKMDHTHPLINCRVQFPHSIATSHSKTEFFVVIESHFPDPIRFSKLRAVFSDPSYNKVLNGDQLSIVDPISPTLKMNQERKDLVFLPNESRLFSFTLATKEKMELECQSVILELGSSPSVNFCWNISEWAIKSDQESSDKDQHNQQPQVKKNQVTLQQQQQQQQQQLVKPDPYKKFLERSSIRILDHESLIQIKCNHTPPAIINEFYEIELELVNNDKEITKGTITFELLNPNIATNQQQQQQQQTELLLPTIEINNKPLVSSPSITQIHQTQQQAERGIYPKPSFSEQLSTLSLPHIQEKASFKKIFYLHSSQIDENRLVINVSYETKSNEISHSSKGFNFPVQIGFLTQFQFFSTNFTPNDMYDGAIVAKEPLLLLCDIRMNLPYDVVIDKTTLKINNVSQATLNPLMMGASDESGAPNDASSVPVGHLLSSSNSNLSPSTLTRDGNYSCWFNLIPLITGESLSLGSLTIYWRRKVKGNDQDDKSIVSQLPILLPHMRITTNPFITNVNVPSYGVVGVPLAHSIVITNNTNFLQEFELLVTNPASYGGSDAPFLFAGDRVGTFSIHPESTHEIRHVLLPLVAGKHPLPHFKITSKRFNKELPKTKNTNEFLFVKPFLSN</sequence>
<dbReference type="InterPro" id="IPR021773">
    <property type="entry name" value="TPC11"/>
</dbReference>
<dbReference type="KEGG" id="dfa:DFA_10945"/>
<dbReference type="Proteomes" id="UP000007797">
    <property type="component" value="Unassembled WGS sequence"/>
</dbReference>
<dbReference type="OrthoDB" id="6278596at2759"/>
<feature type="region of interest" description="Disordered" evidence="1">
    <location>
        <begin position="95"/>
        <end position="127"/>
    </location>
</feature>
<accession>F4QBU9</accession>
<evidence type="ECO:0000313" key="3">
    <source>
        <dbReference type="EMBL" id="EGG14687.1"/>
    </source>
</evidence>
<keyword evidence="4" id="KW-1185">Reference proteome</keyword>
<evidence type="ECO:0000256" key="1">
    <source>
        <dbReference type="SAM" id="MobiDB-lite"/>
    </source>
</evidence>
<evidence type="ECO:0000313" key="4">
    <source>
        <dbReference type="Proteomes" id="UP000007797"/>
    </source>
</evidence>
<dbReference type="AlphaFoldDB" id="F4QBU9"/>
<organism evidence="3 4">
    <name type="scientific">Cavenderia fasciculata</name>
    <name type="common">Slime mold</name>
    <name type="synonym">Dictyostelium fasciculatum</name>
    <dbReference type="NCBI Taxonomy" id="261658"/>
    <lineage>
        <taxon>Eukaryota</taxon>
        <taxon>Amoebozoa</taxon>
        <taxon>Evosea</taxon>
        <taxon>Eumycetozoa</taxon>
        <taxon>Dictyostelia</taxon>
        <taxon>Acytosteliales</taxon>
        <taxon>Cavenderiaceae</taxon>
        <taxon>Cavenderia</taxon>
    </lineage>
</organism>
<dbReference type="OMA" id="CVEYYRD"/>
<feature type="compositionally biased region" description="Polar residues" evidence="1">
    <location>
        <begin position="74"/>
        <end position="84"/>
    </location>
</feature>
<reference evidence="4" key="1">
    <citation type="journal article" date="2011" name="Genome Res.">
        <title>Phylogeny-wide analysis of social amoeba genomes highlights ancient origins for complex intercellular communication.</title>
        <authorList>
            <person name="Heidel A.J."/>
            <person name="Lawal H.M."/>
            <person name="Felder M."/>
            <person name="Schilde C."/>
            <person name="Helps N.R."/>
            <person name="Tunggal B."/>
            <person name="Rivero F."/>
            <person name="John U."/>
            <person name="Schleicher M."/>
            <person name="Eichinger L."/>
            <person name="Platzer M."/>
            <person name="Noegel A.A."/>
            <person name="Schaap P."/>
            <person name="Gloeckner G."/>
        </authorList>
    </citation>
    <scope>NUCLEOTIDE SEQUENCE [LARGE SCALE GENOMIC DNA]</scope>
    <source>
        <strain evidence="4">SH3</strain>
    </source>
</reference>
<dbReference type="GeneID" id="14866679"/>
<dbReference type="EMBL" id="GL883028">
    <property type="protein sequence ID" value="EGG14687.1"/>
    <property type="molecule type" value="Genomic_DNA"/>
</dbReference>
<dbReference type="PANTHER" id="PTHR14374">
    <property type="entry name" value="FOIE GRAS"/>
    <property type="match status" value="1"/>
</dbReference>
<proteinExistence type="predicted"/>
<feature type="compositionally biased region" description="Polar residues" evidence="1">
    <location>
        <begin position="95"/>
        <end position="107"/>
    </location>
</feature>
<name>F4QBU9_CACFS</name>
<feature type="compositionally biased region" description="Low complexity" evidence="1">
    <location>
        <begin position="108"/>
        <end position="123"/>
    </location>
</feature>
<feature type="region of interest" description="Disordered" evidence="1">
    <location>
        <begin position="65"/>
        <end position="84"/>
    </location>
</feature>
<protein>
    <submittedName>
        <fullName evidence="3">DUF1683 family protein</fullName>
    </submittedName>
</protein>